<evidence type="ECO:0000313" key="1">
    <source>
        <dbReference type="EMBL" id="MCC2148131.1"/>
    </source>
</evidence>
<organism evidence="1 2">
    <name type="scientific">Hominisplanchenecus faecis</name>
    <dbReference type="NCBI Taxonomy" id="2885351"/>
    <lineage>
        <taxon>Bacteria</taxon>
        <taxon>Bacillati</taxon>
        <taxon>Bacillota</taxon>
        <taxon>Clostridia</taxon>
        <taxon>Lachnospirales</taxon>
        <taxon>Lachnospiraceae</taxon>
        <taxon>Hominisplanchenecus</taxon>
    </lineage>
</organism>
<dbReference type="RefSeq" id="WP_147631586.1">
    <property type="nucleotide sequence ID" value="NZ_JAJEQE010000004.1"/>
</dbReference>
<keyword evidence="2" id="KW-1185">Reference proteome</keyword>
<protein>
    <submittedName>
        <fullName evidence="1">DUF5662 family protein</fullName>
    </submittedName>
</protein>
<comment type="caution">
    <text evidence="1">The sequence shown here is derived from an EMBL/GenBank/DDBJ whole genome shotgun (WGS) entry which is preliminary data.</text>
</comment>
<name>A0ABS8ESG2_9FIRM</name>
<dbReference type="Pfam" id="PF18907">
    <property type="entry name" value="DUF5662"/>
    <property type="match status" value="1"/>
</dbReference>
<proteinExistence type="predicted"/>
<accession>A0ABS8ESG2</accession>
<evidence type="ECO:0000313" key="2">
    <source>
        <dbReference type="Proteomes" id="UP001299235"/>
    </source>
</evidence>
<dbReference type="EMBL" id="JAJEQE010000004">
    <property type="protein sequence ID" value="MCC2148131.1"/>
    <property type="molecule type" value="Genomic_DNA"/>
</dbReference>
<dbReference type="InterPro" id="IPR043721">
    <property type="entry name" value="DUF5662"/>
</dbReference>
<dbReference type="Proteomes" id="UP001299235">
    <property type="component" value="Unassembled WGS sequence"/>
</dbReference>
<sequence>MLKKVIGHFTTITRHKILVMKECFKIGLYKQGLTHDLSKYSPTEFLVGCKYYQGNRSPNNAEREETGVSKAWLHHKGRNRHHFEYWIDYSVEKDGNPMTGMPMPRKYIAEMMMDRMAASKIYNGKNYNDHFPLQYYEKGKHHYMMHPQTEKDLVKLLTILDKKGEDYLYRYIRQVYLKGK</sequence>
<reference evidence="1 2" key="1">
    <citation type="submission" date="2021-10" db="EMBL/GenBank/DDBJ databases">
        <title>Anaerobic single-cell dispensing facilitates the cultivation of human gut bacteria.</title>
        <authorList>
            <person name="Afrizal A."/>
        </authorList>
    </citation>
    <scope>NUCLEOTIDE SEQUENCE [LARGE SCALE GENOMIC DNA]</scope>
    <source>
        <strain evidence="1 2">CLA-AA-H246</strain>
    </source>
</reference>
<gene>
    <name evidence="1" type="ORF">LKD42_02510</name>
</gene>